<evidence type="ECO:0000313" key="3">
    <source>
        <dbReference type="Proteomes" id="UP000515861"/>
    </source>
</evidence>
<dbReference type="Pfam" id="PF04230">
    <property type="entry name" value="PS_pyruv_trans"/>
    <property type="match status" value="1"/>
</dbReference>
<dbReference type="Proteomes" id="UP000515861">
    <property type="component" value="Chromosome"/>
</dbReference>
<proteinExistence type="predicted"/>
<dbReference type="GO" id="GO:0016740">
    <property type="term" value="F:transferase activity"/>
    <property type="evidence" value="ECO:0007669"/>
    <property type="project" value="UniProtKB-KW"/>
</dbReference>
<dbReference type="EMBL" id="CP060697">
    <property type="protein sequence ID" value="QNM83815.1"/>
    <property type="molecule type" value="Genomic_DNA"/>
</dbReference>
<gene>
    <name evidence="2" type="ORF">H8M03_05700</name>
</gene>
<dbReference type="RefSeq" id="WP_187480769.1">
    <property type="nucleotide sequence ID" value="NZ_CP060697.1"/>
</dbReference>
<feature type="domain" description="Polysaccharide pyruvyl transferase" evidence="1">
    <location>
        <begin position="90"/>
        <end position="312"/>
    </location>
</feature>
<sequence>MNVRRIALVNFTGIRPNWGCQATSWEWLKFINSAFPVDHLPSVALVPLLPRHAADLALAAHLDALYDAVLQVADGRSGAEEQLAFLERVCRDRYGSYADDVAASDAVFFQAEGTMTGTDVVRGIRLLLLPFVAKHAWGKPVYAFNHTIFICDDRFAKVATAVFNSFDLNGVREAMSLAAARDLGMDKAQLIPDTAFLTEPAPDKRLPDLSGQRWFAVTGSALPEAGIHDRIFAAADRIRRETGLKPVIAVSTKADGKLVELAQEHWPDGGFEVIPNALGYSAVASALQQCAFIFGGRYHLTIVAASVGTPAIQIAGNTYKNEGLSALLGGIAPVMDLADAEGIAALARELAGKDNAARRQLTKSQGAISLAFDSARRWLAASLAGRPHAESPDPSGPIGVEIADHRLHLEPYCRLARAQADALRYPDSPGGSMGDPPKAATILPAIADSCLAGQPAAIAALGQMAASYPDVRDAIASPGHPLQGMPA</sequence>
<keyword evidence="3" id="KW-1185">Reference proteome</keyword>
<evidence type="ECO:0000313" key="2">
    <source>
        <dbReference type="EMBL" id="QNM83815.1"/>
    </source>
</evidence>
<organism evidence="2 3">
    <name type="scientific">Sphingomonas sabuli</name>
    <dbReference type="NCBI Taxonomy" id="2764186"/>
    <lineage>
        <taxon>Bacteria</taxon>
        <taxon>Pseudomonadati</taxon>
        <taxon>Pseudomonadota</taxon>
        <taxon>Alphaproteobacteria</taxon>
        <taxon>Sphingomonadales</taxon>
        <taxon>Sphingomonadaceae</taxon>
        <taxon>Sphingomonas</taxon>
    </lineage>
</organism>
<accession>A0A7G9L5B6</accession>
<dbReference type="AlphaFoldDB" id="A0A7G9L5B6"/>
<reference evidence="2 3" key="1">
    <citation type="submission" date="2020-08" db="EMBL/GenBank/DDBJ databases">
        <title>Sphingomonas sp. sand1-3 16S ribosomal RNA gene Genome sequencing and assembly.</title>
        <authorList>
            <person name="Kang M."/>
        </authorList>
    </citation>
    <scope>NUCLEOTIDE SEQUENCE [LARGE SCALE GENOMIC DNA]</scope>
    <source>
        <strain evidence="3">sand1-3</strain>
    </source>
</reference>
<keyword evidence="2" id="KW-0808">Transferase</keyword>
<dbReference type="KEGG" id="ssau:H8M03_05700"/>
<evidence type="ECO:0000259" key="1">
    <source>
        <dbReference type="Pfam" id="PF04230"/>
    </source>
</evidence>
<dbReference type="PANTHER" id="PTHR36836:SF1">
    <property type="entry name" value="COLANIC ACID BIOSYNTHESIS PROTEIN WCAK"/>
    <property type="match status" value="1"/>
</dbReference>
<name>A0A7G9L5B6_9SPHN</name>
<protein>
    <submittedName>
        <fullName evidence="2">Polysaccharide pyruvyl transferase family protein</fullName>
    </submittedName>
</protein>
<dbReference type="PANTHER" id="PTHR36836">
    <property type="entry name" value="COLANIC ACID BIOSYNTHESIS PROTEIN WCAK"/>
    <property type="match status" value="1"/>
</dbReference>
<dbReference type="InterPro" id="IPR007345">
    <property type="entry name" value="Polysacch_pyruvyl_Trfase"/>
</dbReference>